<protein>
    <submittedName>
        <fullName evidence="1">Uncharacterized protein</fullName>
    </submittedName>
</protein>
<sequence>MDPLRHGDRSDADTGLIGMVGDYARFGRDSDALVSRHR</sequence>
<name>A0A378SI36_9MYCO</name>
<proteinExistence type="predicted"/>
<reference evidence="1 2" key="1">
    <citation type="submission" date="2018-06" db="EMBL/GenBank/DDBJ databases">
        <authorList>
            <consortium name="Pathogen Informatics"/>
            <person name="Doyle S."/>
        </authorList>
    </citation>
    <scope>NUCLEOTIDE SEQUENCE [LARGE SCALE GENOMIC DNA]</scope>
    <source>
        <strain evidence="1 2">NCTC10742</strain>
    </source>
</reference>
<accession>A0A378SI36</accession>
<organism evidence="1 2">
    <name type="scientific">Mycolicibacterium gilvum</name>
    <dbReference type="NCBI Taxonomy" id="1804"/>
    <lineage>
        <taxon>Bacteria</taxon>
        <taxon>Bacillati</taxon>
        <taxon>Actinomycetota</taxon>
        <taxon>Actinomycetes</taxon>
        <taxon>Mycobacteriales</taxon>
        <taxon>Mycobacteriaceae</taxon>
        <taxon>Mycolicibacterium</taxon>
    </lineage>
</organism>
<dbReference type="EMBL" id="UGQM01000001">
    <property type="protein sequence ID" value="STZ41514.1"/>
    <property type="molecule type" value="Genomic_DNA"/>
</dbReference>
<evidence type="ECO:0000313" key="2">
    <source>
        <dbReference type="Proteomes" id="UP000254291"/>
    </source>
</evidence>
<evidence type="ECO:0000313" key="1">
    <source>
        <dbReference type="EMBL" id="STZ41514.1"/>
    </source>
</evidence>
<dbReference type="Proteomes" id="UP000254291">
    <property type="component" value="Unassembled WGS sequence"/>
</dbReference>
<dbReference type="AlphaFoldDB" id="A0A378SI36"/>
<gene>
    <name evidence="1" type="ORF">NCTC10742_00718</name>
</gene>